<protein>
    <recommendedName>
        <fullName evidence="1">DUF4371 domain-containing protein</fullName>
    </recommendedName>
</protein>
<dbReference type="EMBL" id="GEBQ01011610">
    <property type="protein sequence ID" value="JAT28367.1"/>
    <property type="molecule type" value="Transcribed_RNA"/>
</dbReference>
<dbReference type="PANTHER" id="PTHR45749">
    <property type="match status" value="1"/>
</dbReference>
<feature type="domain" description="DUF4371" evidence="1">
    <location>
        <begin position="12"/>
        <end position="244"/>
    </location>
</feature>
<name>A0A1B6LXI0_9HEMI</name>
<dbReference type="InterPro" id="IPR025398">
    <property type="entry name" value="DUF4371"/>
</dbReference>
<proteinExistence type="predicted"/>
<dbReference type="PANTHER" id="PTHR45749:SF23">
    <property type="entry name" value="ZINC FINGER MYM-TYPE PROTEIN 1-LIKE"/>
    <property type="match status" value="1"/>
</dbReference>
<dbReference type="AlphaFoldDB" id="A0A1B6LXI0"/>
<evidence type="ECO:0000313" key="2">
    <source>
        <dbReference type="EMBL" id="JAT28367.1"/>
    </source>
</evidence>
<evidence type="ECO:0000259" key="1">
    <source>
        <dbReference type="Pfam" id="PF14291"/>
    </source>
</evidence>
<dbReference type="Pfam" id="PF14291">
    <property type="entry name" value="DUF4371"/>
    <property type="match status" value="1"/>
</dbReference>
<accession>A0A1B6LXI0</accession>
<organism evidence="2">
    <name type="scientific">Graphocephala atropunctata</name>
    <dbReference type="NCBI Taxonomy" id="36148"/>
    <lineage>
        <taxon>Eukaryota</taxon>
        <taxon>Metazoa</taxon>
        <taxon>Ecdysozoa</taxon>
        <taxon>Arthropoda</taxon>
        <taxon>Hexapoda</taxon>
        <taxon>Insecta</taxon>
        <taxon>Pterygota</taxon>
        <taxon>Neoptera</taxon>
        <taxon>Paraneoptera</taxon>
        <taxon>Hemiptera</taxon>
        <taxon>Auchenorrhyncha</taxon>
        <taxon>Membracoidea</taxon>
        <taxon>Cicadellidae</taxon>
        <taxon>Cicadellinae</taxon>
        <taxon>Cicadellini</taxon>
        <taxon>Graphocephala</taxon>
    </lineage>
</organism>
<gene>
    <name evidence="2" type="ORF">g.4458</name>
</gene>
<sequence>MLFGDSDGKGTFSKTGFNDWKNANHCVDEHENSAYQKHSLTKLRCCVKGNVNVHLIEELEREIQYWREVLKRVVAAVKYLTVQGLALRGMNEHLGRFDSGNFLGLLQFLAEFDPFMAEHLTKYGDKGLGSTSYLSKTTYEEFISLMAEQIKSTIMKEVRDTKYFGIVLDSTPDILHVDQLTFVVRYVDKDGVPIERFICFVPNVGHKAEQIVSTVLELFNKFDLDISNCRGQAYDNATNKSGVYFGVQARIKELNPLAEYVPCAVHSLNLVGFLLQNRVRKQFHFLVCCR</sequence>
<reference evidence="2" key="1">
    <citation type="submission" date="2015-11" db="EMBL/GenBank/DDBJ databases">
        <title>De novo transcriptome assembly of four potential Pierce s Disease insect vectors from Arizona vineyards.</title>
        <authorList>
            <person name="Tassone E.E."/>
        </authorList>
    </citation>
    <scope>NUCLEOTIDE SEQUENCE</scope>
</reference>